<name>A0ABY2V811_9BACT</name>
<evidence type="ECO:0000313" key="3">
    <source>
        <dbReference type="Proteomes" id="UP000305417"/>
    </source>
</evidence>
<organism evidence="2 3">
    <name type="scientific">Aliarcobacter cibarius</name>
    <dbReference type="NCBI Taxonomy" id="255507"/>
    <lineage>
        <taxon>Bacteria</taxon>
        <taxon>Pseudomonadati</taxon>
        <taxon>Campylobacterota</taxon>
        <taxon>Epsilonproteobacteria</taxon>
        <taxon>Campylobacterales</taxon>
        <taxon>Arcobacteraceae</taxon>
        <taxon>Aliarcobacter</taxon>
    </lineage>
</organism>
<keyword evidence="3" id="KW-1185">Reference proteome</keyword>
<dbReference type="RefSeq" id="WP_138108212.1">
    <property type="nucleotide sequence ID" value="NZ_VBUC01000001.1"/>
</dbReference>
<keyword evidence="1" id="KW-0812">Transmembrane</keyword>
<keyword evidence="1" id="KW-1133">Transmembrane helix</keyword>
<evidence type="ECO:0000256" key="1">
    <source>
        <dbReference type="SAM" id="Phobius"/>
    </source>
</evidence>
<sequence>MKKASILFEFILIILLVSIIYSIFIPKNNINKFHELKNRVTLYLKLLRYQALLDHKYDEDISLWNKKRWTMKFFRCNQNIGGIYFVIYSDNNMTGHPNQIQSLKDPLTNKYIYSTNSCEENMSNSKYALLTKNYNIKNIDMSCNNTDSLGQLSFGNDGRVYSKLSNFSNEKYSYEISDSCNIRFISNDNEIFEIKISPNTGQIQ</sequence>
<accession>A0ABY2V811</accession>
<proteinExistence type="predicted"/>
<reference evidence="2 3" key="1">
    <citation type="submission" date="2019-05" db="EMBL/GenBank/DDBJ databases">
        <title>Arcobacter cibarius and Arcobacter thereius providing challenges in identification an antibiotic susceptibility and Quinolone resistance.</title>
        <authorList>
            <person name="Busch A."/>
            <person name="Hanel I."/>
            <person name="Hotzel H."/>
            <person name="Tomaso H."/>
        </authorList>
    </citation>
    <scope>NUCLEOTIDE SEQUENCE [LARGE SCALE GENOMIC DNA]</scope>
    <source>
        <strain evidence="2 3">16CS0831-2</strain>
    </source>
</reference>
<keyword evidence="1" id="KW-0472">Membrane</keyword>
<feature type="transmembrane region" description="Helical" evidence="1">
    <location>
        <begin position="6"/>
        <end position="24"/>
    </location>
</feature>
<gene>
    <name evidence="2" type="ORF">FE247_00965</name>
</gene>
<dbReference type="EMBL" id="VBUC01000001">
    <property type="protein sequence ID" value="TLT01975.1"/>
    <property type="molecule type" value="Genomic_DNA"/>
</dbReference>
<dbReference type="Proteomes" id="UP000305417">
    <property type="component" value="Unassembled WGS sequence"/>
</dbReference>
<protein>
    <submittedName>
        <fullName evidence="2">Type II secretion system protein</fullName>
    </submittedName>
</protein>
<evidence type="ECO:0000313" key="2">
    <source>
        <dbReference type="EMBL" id="TLT01975.1"/>
    </source>
</evidence>
<comment type="caution">
    <text evidence="2">The sequence shown here is derived from an EMBL/GenBank/DDBJ whole genome shotgun (WGS) entry which is preliminary data.</text>
</comment>